<dbReference type="EnsemblPlants" id="OMERI09G03000.1">
    <property type="protein sequence ID" value="OMERI09G03000.1"/>
    <property type="gene ID" value="OMERI09G03000"/>
</dbReference>
<evidence type="ECO:0000313" key="1">
    <source>
        <dbReference type="EnsemblPlants" id="OMERI09G03000.1"/>
    </source>
</evidence>
<reference evidence="1" key="2">
    <citation type="submission" date="2018-05" db="EMBL/GenBank/DDBJ databases">
        <title>OmerRS3 (Oryza meridionalis Reference Sequence Version 3).</title>
        <authorList>
            <person name="Zhang J."/>
            <person name="Kudrna D."/>
            <person name="Lee S."/>
            <person name="Talag J."/>
            <person name="Welchert J."/>
            <person name="Wing R.A."/>
        </authorList>
    </citation>
    <scope>NUCLEOTIDE SEQUENCE [LARGE SCALE GENOMIC DNA]</scope>
    <source>
        <strain evidence="1">cv. OR44</strain>
    </source>
</reference>
<organism evidence="1">
    <name type="scientific">Oryza meridionalis</name>
    <dbReference type="NCBI Taxonomy" id="40149"/>
    <lineage>
        <taxon>Eukaryota</taxon>
        <taxon>Viridiplantae</taxon>
        <taxon>Streptophyta</taxon>
        <taxon>Embryophyta</taxon>
        <taxon>Tracheophyta</taxon>
        <taxon>Spermatophyta</taxon>
        <taxon>Magnoliopsida</taxon>
        <taxon>Liliopsida</taxon>
        <taxon>Poales</taxon>
        <taxon>Poaceae</taxon>
        <taxon>BOP clade</taxon>
        <taxon>Oryzoideae</taxon>
        <taxon>Oryzeae</taxon>
        <taxon>Oryzinae</taxon>
        <taxon>Oryza</taxon>
    </lineage>
</organism>
<dbReference type="Proteomes" id="UP000008021">
    <property type="component" value="Chromosome 9"/>
</dbReference>
<accession>A0A0E0EQA8</accession>
<keyword evidence="2" id="KW-1185">Reference proteome</keyword>
<dbReference type="HOGENOM" id="CLU_2658707_0_0_1"/>
<protein>
    <submittedName>
        <fullName evidence="1">Uncharacterized protein</fullName>
    </submittedName>
</protein>
<name>A0A0E0EQA8_9ORYZ</name>
<reference evidence="1" key="1">
    <citation type="submission" date="2015-04" db="UniProtKB">
        <authorList>
            <consortium name="EnsemblPlants"/>
        </authorList>
    </citation>
    <scope>IDENTIFICATION</scope>
</reference>
<evidence type="ECO:0000313" key="2">
    <source>
        <dbReference type="Proteomes" id="UP000008021"/>
    </source>
</evidence>
<dbReference type="AlphaFoldDB" id="A0A0E0EQA8"/>
<sequence>MAAGGERRAVVPRATPTVASSLHRRLLKENFYAAKGDDLFPGLEKRETPWWAGLKSTAGLNRTHNFAWARIFSSPE</sequence>
<dbReference type="Gramene" id="OMERI09G03000.1">
    <property type="protein sequence ID" value="OMERI09G03000.1"/>
    <property type="gene ID" value="OMERI09G03000"/>
</dbReference>
<proteinExistence type="predicted"/>